<sequence length="75" mass="8237">MHARGITLDGDTRGRYGGQRLWTGEHPEVRRPLEGCDTDSEEEFHDHAICAEKTTSLGTVMKTAIVGLLMDAAKP</sequence>
<comment type="caution">
    <text evidence="2">The sequence shown here is derived from an EMBL/GenBank/DDBJ whole genome shotgun (WGS) entry which is preliminary data.</text>
</comment>
<evidence type="ECO:0000313" key="2">
    <source>
        <dbReference type="EMBL" id="KAJ1219177.1"/>
    </source>
</evidence>
<dbReference type="EMBL" id="JANPWB010000001">
    <property type="protein sequence ID" value="KAJ1219177.1"/>
    <property type="molecule type" value="Genomic_DNA"/>
</dbReference>
<organism evidence="2 3">
    <name type="scientific">Pleurodeles waltl</name>
    <name type="common">Iberian ribbed newt</name>
    <dbReference type="NCBI Taxonomy" id="8319"/>
    <lineage>
        <taxon>Eukaryota</taxon>
        <taxon>Metazoa</taxon>
        <taxon>Chordata</taxon>
        <taxon>Craniata</taxon>
        <taxon>Vertebrata</taxon>
        <taxon>Euteleostomi</taxon>
        <taxon>Amphibia</taxon>
        <taxon>Batrachia</taxon>
        <taxon>Caudata</taxon>
        <taxon>Salamandroidea</taxon>
        <taxon>Salamandridae</taxon>
        <taxon>Pleurodelinae</taxon>
        <taxon>Pleurodeles</taxon>
    </lineage>
</organism>
<feature type="region of interest" description="Disordered" evidence="1">
    <location>
        <begin position="1"/>
        <end position="38"/>
    </location>
</feature>
<reference evidence="2" key="1">
    <citation type="journal article" date="2022" name="bioRxiv">
        <title>Sequencing and chromosome-scale assembly of the giantPleurodeles waltlgenome.</title>
        <authorList>
            <person name="Brown T."/>
            <person name="Elewa A."/>
            <person name="Iarovenko S."/>
            <person name="Subramanian E."/>
            <person name="Araus A.J."/>
            <person name="Petzold A."/>
            <person name="Susuki M."/>
            <person name="Suzuki K.-i.T."/>
            <person name="Hayashi T."/>
            <person name="Toyoda A."/>
            <person name="Oliveira C."/>
            <person name="Osipova E."/>
            <person name="Leigh N.D."/>
            <person name="Simon A."/>
            <person name="Yun M.H."/>
        </authorList>
    </citation>
    <scope>NUCLEOTIDE SEQUENCE</scope>
    <source>
        <strain evidence="2">20211129_DDA</strain>
        <tissue evidence="2">Liver</tissue>
    </source>
</reference>
<evidence type="ECO:0000313" key="3">
    <source>
        <dbReference type="Proteomes" id="UP001066276"/>
    </source>
</evidence>
<proteinExistence type="predicted"/>
<keyword evidence="3" id="KW-1185">Reference proteome</keyword>
<feature type="compositionally biased region" description="Basic and acidic residues" evidence="1">
    <location>
        <begin position="23"/>
        <end position="34"/>
    </location>
</feature>
<dbReference type="Proteomes" id="UP001066276">
    <property type="component" value="Chromosome 1_1"/>
</dbReference>
<gene>
    <name evidence="2" type="ORF">NDU88_006748</name>
</gene>
<name>A0AAV7X1K0_PLEWA</name>
<evidence type="ECO:0000256" key="1">
    <source>
        <dbReference type="SAM" id="MobiDB-lite"/>
    </source>
</evidence>
<accession>A0AAV7X1K0</accession>
<dbReference type="AlphaFoldDB" id="A0AAV7X1K0"/>
<protein>
    <submittedName>
        <fullName evidence="2">Uncharacterized protein</fullName>
    </submittedName>
</protein>